<reference evidence="3 4" key="1">
    <citation type="journal article" date="2023" name="Hortic Res">
        <title>Pangenome of water caltrop reveals structural variations and asymmetric subgenome divergence after allopolyploidization.</title>
        <authorList>
            <person name="Zhang X."/>
            <person name="Chen Y."/>
            <person name="Wang L."/>
            <person name="Yuan Y."/>
            <person name="Fang M."/>
            <person name="Shi L."/>
            <person name="Lu R."/>
            <person name="Comes H.P."/>
            <person name="Ma Y."/>
            <person name="Chen Y."/>
            <person name="Huang G."/>
            <person name="Zhou Y."/>
            <person name="Zheng Z."/>
            <person name="Qiu Y."/>
        </authorList>
    </citation>
    <scope>NUCLEOTIDE SEQUENCE [LARGE SCALE GENOMIC DNA]</scope>
    <source>
        <strain evidence="3">F231</strain>
    </source>
</reference>
<evidence type="ECO:0000256" key="1">
    <source>
        <dbReference type="SAM" id="Coils"/>
    </source>
</evidence>
<feature type="compositionally biased region" description="Basic and acidic residues" evidence="2">
    <location>
        <begin position="398"/>
        <end position="416"/>
    </location>
</feature>
<proteinExistence type="predicted"/>
<feature type="region of interest" description="Disordered" evidence="2">
    <location>
        <begin position="262"/>
        <end position="288"/>
    </location>
</feature>
<keyword evidence="4" id="KW-1185">Reference proteome</keyword>
<evidence type="ECO:0000313" key="4">
    <source>
        <dbReference type="Proteomes" id="UP001346149"/>
    </source>
</evidence>
<dbReference type="AlphaFoldDB" id="A0AAN7LV94"/>
<dbReference type="PANTHER" id="PTHR34484">
    <property type="entry name" value="OS02G0832600 PROTEIN"/>
    <property type="match status" value="1"/>
</dbReference>
<accession>A0AAN7LV94</accession>
<keyword evidence="1" id="KW-0175">Coiled coil</keyword>
<feature type="coiled-coil region" evidence="1">
    <location>
        <begin position="316"/>
        <end position="364"/>
    </location>
</feature>
<evidence type="ECO:0000256" key="2">
    <source>
        <dbReference type="SAM" id="MobiDB-lite"/>
    </source>
</evidence>
<comment type="caution">
    <text evidence="3">The sequence shown here is derived from an EMBL/GenBank/DDBJ whole genome shotgun (WGS) entry which is preliminary data.</text>
</comment>
<dbReference type="PANTHER" id="PTHR34484:SF2">
    <property type="entry name" value="OS02G0832600 PROTEIN"/>
    <property type="match status" value="1"/>
</dbReference>
<feature type="region of interest" description="Disordered" evidence="2">
    <location>
        <begin position="398"/>
        <end position="451"/>
    </location>
</feature>
<sequence>MKDQLQMMNPPPAMMHQGHVMGQPSQVVVNPSQLLGGSQVMSQPQMINQLQLLGQSQALNPHLQLIVQPQMPTQPPVQMLNRSYQPWPQQQQQQQQPPPDASIKFHGSANPNFGAFMPGRSKWRGQNPNDKRQGLRNVKNSITKVAPSSSVVMGGYMLPNVYDLQSQTQGHLQARKFFSKKKFNNRFAPYAPRNTTSYIIRAKKSGGITSLVSPCPVTPSVLPTPVFSPSREDLGDMAKEEWGVDGYGSMKGLIRLRDDFDNREHEDDGYEDENEEYNNVSGESDVDEEDNCVLSRLDHETNRFEMVYPSYGFHFKNMLENRVHDQDAHILELEEENMALRESLFLMEREMEDLRLRLHILEKQNHVSEDVNEEVVENGSDNKNGGCSEAREMCREFKDDEGAEKGAKDDPVEEKATGVSYGMEGMMNHQENDNDDISPDELDMKADELDV</sequence>
<protein>
    <recommendedName>
        <fullName evidence="5">PRLI-interacting factor A</fullName>
    </recommendedName>
</protein>
<feature type="compositionally biased region" description="Basic and acidic residues" evidence="2">
    <location>
        <begin position="442"/>
        <end position="451"/>
    </location>
</feature>
<feature type="compositionally biased region" description="Acidic residues" evidence="2">
    <location>
        <begin position="267"/>
        <end position="276"/>
    </location>
</feature>
<gene>
    <name evidence="3" type="ORF">SAY86_032112</name>
</gene>
<evidence type="ECO:0000313" key="3">
    <source>
        <dbReference type="EMBL" id="KAK4791699.1"/>
    </source>
</evidence>
<organism evidence="3 4">
    <name type="scientific">Trapa natans</name>
    <name type="common">Water chestnut</name>
    <dbReference type="NCBI Taxonomy" id="22666"/>
    <lineage>
        <taxon>Eukaryota</taxon>
        <taxon>Viridiplantae</taxon>
        <taxon>Streptophyta</taxon>
        <taxon>Embryophyta</taxon>
        <taxon>Tracheophyta</taxon>
        <taxon>Spermatophyta</taxon>
        <taxon>Magnoliopsida</taxon>
        <taxon>eudicotyledons</taxon>
        <taxon>Gunneridae</taxon>
        <taxon>Pentapetalae</taxon>
        <taxon>rosids</taxon>
        <taxon>malvids</taxon>
        <taxon>Myrtales</taxon>
        <taxon>Lythraceae</taxon>
        <taxon>Trapa</taxon>
    </lineage>
</organism>
<evidence type="ECO:0008006" key="5">
    <source>
        <dbReference type="Google" id="ProtNLM"/>
    </source>
</evidence>
<name>A0AAN7LV94_TRANT</name>
<dbReference type="Proteomes" id="UP001346149">
    <property type="component" value="Unassembled WGS sequence"/>
</dbReference>
<dbReference type="EMBL" id="JAXQNO010000009">
    <property type="protein sequence ID" value="KAK4791699.1"/>
    <property type="molecule type" value="Genomic_DNA"/>
</dbReference>
<feature type="compositionally biased region" description="Low complexity" evidence="2">
    <location>
        <begin position="74"/>
        <end position="95"/>
    </location>
</feature>
<feature type="region of interest" description="Disordered" evidence="2">
    <location>
        <begin position="74"/>
        <end position="105"/>
    </location>
</feature>